<dbReference type="GO" id="GO:0032580">
    <property type="term" value="C:Golgi cisterna membrane"/>
    <property type="evidence" value="ECO:0007669"/>
    <property type="project" value="UniProtKB-SubCell"/>
</dbReference>
<feature type="chain" id="PRO_5043407782" description="beta-galactoside alpha-(2,6)-sialyltransferase" evidence="15">
    <location>
        <begin position="21"/>
        <end position="375"/>
    </location>
</feature>
<dbReference type="PANTHER" id="PTHR46059:SF1">
    <property type="entry name" value="BETA-GALACTOSIDE ALPHA-2,6-SIALYLTRANSFERASE"/>
    <property type="match status" value="1"/>
</dbReference>
<dbReference type="GO" id="GO:0003835">
    <property type="term" value="F:beta-galactoside alpha-2,6-sialyltransferase activity"/>
    <property type="evidence" value="ECO:0007669"/>
    <property type="project" value="UniProtKB-EC"/>
</dbReference>
<dbReference type="PANTHER" id="PTHR46059">
    <property type="entry name" value="BETA-GALACTOSIDE ALPHA-2,6-SIALYLTRANSFERASE"/>
    <property type="match status" value="1"/>
</dbReference>
<evidence type="ECO:0000256" key="13">
    <source>
        <dbReference type="ARBA" id="ARBA00034329"/>
    </source>
</evidence>
<keyword evidence="4" id="KW-0808">Transferase</keyword>
<keyword evidence="7" id="KW-1133">Transmembrane helix</keyword>
<dbReference type="EMBL" id="JALJOR010000003">
    <property type="protein sequence ID" value="KAK9820136.1"/>
    <property type="molecule type" value="Genomic_DNA"/>
</dbReference>
<evidence type="ECO:0000256" key="15">
    <source>
        <dbReference type="SAM" id="SignalP"/>
    </source>
</evidence>
<keyword evidence="11" id="KW-0325">Glycoprotein</keyword>
<dbReference type="AlphaFoldDB" id="A0AAW1QFF8"/>
<comment type="caution">
    <text evidence="16">The sequence shown here is derived from an EMBL/GenBank/DDBJ whole genome shotgun (WGS) entry which is preliminary data.</text>
</comment>
<dbReference type="GO" id="GO:0097503">
    <property type="term" value="P:sialylation"/>
    <property type="evidence" value="ECO:0007669"/>
    <property type="project" value="TreeGrafter"/>
</dbReference>
<sequence>MKSVYTAGLILLALVVFLQLQTLQLQQSVEESALLSQRQLDIESGDILLAAVSQGKHDRRTSQSAEATRSTRKAAGAVHIKSHTFSRLTGVPARLATKVPDSKQQKQLRRQRQLDDQKRREEARKARLQELYGNYTVHPGNFTGHVAMSRASVPQVGEQLVSPWRVYTSGHPRTLGRVTERMLSVLPANDPFATIRFPTCAVVGSAGLLLTQRFGREIDEHAAVIRFNLAPTKGFETHVGSKTSIRLVNRKHFGFRETMAETVLQHITLPEVMKDFVKLLEQNASLPTYGLDMSFYEQVIDWQRVQQPTNGFVGLKLALILCKKVDVYGFMRSYRGWFKYHYFDDEEPNETQYARDNQGELPIIQEIMAQQFVHG</sequence>
<evidence type="ECO:0000256" key="7">
    <source>
        <dbReference type="ARBA" id="ARBA00022989"/>
    </source>
</evidence>
<evidence type="ECO:0000256" key="2">
    <source>
        <dbReference type="ARBA" id="ARBA00006003"/>
    </source>
</evidence>
<evidence type="ECO:0000256" key="5">
    <source>
        <dbReference type="ARBA" id="ARBA00022692"/>
    </source>
</evidence>
<feature type="compositionally biased region" description="Basic and acidic residues" evidence="14">
    <location>
        <begin position="112"/>
        <end position="122"/>
    </location>
</feature>
<protein>
    <recommendedName>
        <fullName evidence="13">beta-galactoside alpha-(2,6)-sialyltransferase</fullName>
        <ecNumber evidence="13">2.4.3.1</ecNumber>
    </recommendedName>
</protein>
<dbReference type="EC" id="2.4.3.1" evidence="13"/>
<feature type="signal peptide" evidence="15">
    <location>
        <begin position="1"/>
        <end position="20"/>
    </location>
</feature>
<dbReference type="Pfam" id="PF00777">
    <property type="entry name" value="Glyco_transf_29"/>
    <property type="match status" value="2"/>
</dbReference>
<comment type="similarity">
    <text evidence="2">Belongs to the glycosyltransferase 29 family.</text>
</comment>
<comment type="subcellular location">
    <subcellularLocation>
        <location evidence="1">Golgi apparatus</location>
        <location evidence="1">Golgi stack membrane</location>
        <topology evidence="1">Single-pass type II membrane protein</topology>
    </subcellularLocation>
</comment>
<keyword evidence="8" id="KW-0333">Golgi apparatus</keyword>
<dbReference type="CDD" id="cd19952">
    <property type="entry name" value="GT29"/>
    <property type="match status" value="1"/>
</dbReference>
<organism evidence="16 17">
    <name type="scientific">[Myrmecia] bisecta</name>
    <dbReference type="NCBI Taxonomy" id="41462"/>
    <lineage>
        <taxon>Eukaryota</taxon>
        <taxon>Viridiplantae</taxon>
        <taxon>Chlorophyta</taxon>
        <taxon>core chlorophytes</taxon>
        <taxon>Trebouxiophyceae</taxon>
        <taxon>Trebouxiales</taxon>
        <taxon>Trebouxiaceae</taxon>
        <taxon>Myrmecia</taxon>
    </lineage>
</organism>
<reference evidence="16 17" key="1">
    <citation type="journal article" date="2024" name="Nat. Commun.">
        <title>Phylogenomics reveals the evolutionary origins of lichenization in chlorophyte algae.</title>
        <authorList>
            <person name="Puginier C."/>
            <person name="Libourel C."/>
            <person name="Otte J."/>
            <person name="Skaloud P."/>
            <person name="Haon M."/>
            <person name="Grisel S."/>
            <person name="Petersen M."/>
            <person name="Berrin J.G."/>
            <person name="Delaux P.M."/>
            <person name="Dal Grande F."/>
            <person name="Keller J."/>
        </authorList>
    </citation>
    <scope>NUCLEOTIDE SEQUENCE [LARGE SCALE GENOMIC DNA]</scope>
    <source>
        <strain evidence="16 17">SAG 2043</strain>
    </source>
</reference>
<evidence type="ECO:0000256" key="12">
    <source>
        <dbReference type="ARBA" id="ARBA00034249"/>
    </source>
</evidence>
<dbReference type="Gene3D" id="3.90.1480.20">
    <property type="entry name" value="Glycosyl transferase family 29"/>
    <property type="match status" value="1"/>
</dbReference>
<feature type="region of interest" description="Disordered" evidence="14">
    <location>
        <begin position="91"/>
        <end position="122"/>
    </location>
</feature>
<feature type="region of interest" description="Disordered" evidence="14">
    <location>
        <begin position="53"/>
        <end position="77"/>
    </location>
</feature>
<evidence type="ECO:0000256" key="3">
    <source>
        <dbReference type="ARBA" id="ARBA00022676"/>
    </source>
</evidence>
<keyword evidence="5" id="KW-0812">Transmembrane</keyword>
<gene>
    <name evidence="16" type="ORF">WJX72_006496</name>
</gene>
<evidence type="ECO:0000256" key="9">
    <source>
        <dbReference type="ARBA" id="ARBA00023136"/>
    </source>
</evidence>
<dbReference type="InterPro" id="IPR001675">
    <property type="entry name" value="Glyco_trans_29"/>
</dbReference>
<dbReference type="Proteomes" id="UP001489004">
    <property type="component" value="Unassembled WGS sequence"/>
</dbReference>
<keyword evidence="10" id="KW-1015">Disulfide bond</keyword>
<evidence type="ECO:0000313" key="16">
    <source>
        <dbReference type="EMBL" id="KAK9820136.1"/>
    </source>
</evidence>
<evidence type="ECO:0000313" key="17">
    <source>
        <dbReference type="Proteomes" id="UP001489004"/>
    </source>
</evidence>
<keyword evidence="15" id="KW-0732">Signal</keyword>
<comment type="catalytic activity">
    <reaction evidence="12">
        <text>a beta-D-galactoside + CMP-N-acetyl-beta-neuraminate = an N-acetyl-alpha-neuraminyl-(2-&gt;6)-beta-D-galactosyl derivative + CMP + H(+)</text>
        <dbReference type="Rhea" id="RHEA:52104"/>
        <dbReference type="ChEBI" id="CHEBI:15378"/>
        <dbReference type="ChEBI" id="CHEBI:28034"/>
        <dbReference type="ChEBI" id="CHEBI:57812"/>
        <dbReference type="ChEBI" id="CHEBI:60377"/>
        <dbReference type="ChEBI" id="CHEBI:136398"/>
        <dbReference type="EC" id="2.4.3.1"/>
    </reaction>
</comment>
<name>A0AAW1QFF8_9CHLO</name>
<keyword evidence="9" id="KW-0472">Membrane</keyword>
<evidence type="ECO:0000256" key="1">
    <source>
        <dbReference type="ARBA" id="ARBA00004447"/>
    </source>
</evidence>
<evidence type="ECO:0000256" key="10">
    <source>
        <dbReference type="ARBA" id="ARBA00023157"/>
    </source>
</evidence>
<evidence type="ECO:0000256" key="6">
    <source>
        <dbReference type="ARBA" id="ARBA00022968"/>
    </source>
</evidence>
<evidence type="ECO:0000256" key="11">
    <source>
        <dbReference type="ARBA" id="ARBA00023180"/>
    </source>
</evidence>
<dbReference type="InterPro" id="IPR038578">
    <property type="entry name" value="GT29-like_sf"/>
</dbReference>
<accession>A0AAW1QFF8</accession>
<keyword evidence="3" id="KW-0328">Glycosyltransferase</keyword>
<proteinExistence type="inferred from homology"/>
<evidence type="ECO:0000256" key="8">
    <source>
        <dbReference type="ARBA" id="ARBA00023034"/>
    </source>
</evidence>
<evidence type="ECO:0000256" key="14">
    <source>
        <dbReference type="SAM" id="MobiDB-lite"/>
    </source>
</evidence>
<keyword evidence="6" id="KW-0735">Signal-anchor</keyword>
<keyword evidence="17" id="KW-1185">Reference proteome</keyword>
<evidence type="ECO:0000256" key="4">
    <source>
        <dbReference type="ARBA" id="ARBA00022679"/>
    </source>
</evidence>